<gene>
    <name evidence="1" type="ORF">WN48_04102</name>
</gene>
<dbReference type="EMBL" id="KQ762329">
    <property type="protein sequence ID" value="OAD55977.1"/>
    <property type="molecule type" value="Genomic_DNA"/>
</dbReference>
<accession>A0A310SNR0</accession>
<keyword evidence="2" id="KW-1185">Reference proteome</keyword>
<evidence type="ECO:0000313" key="2">
    <source>
        <dbReference type="Proteomes" id="UP000250275"/>
    </source>
</evidence>
<organism evidence="1 2">
    <name type="scientific">Eufriesea mexicana</name>
    <dbReference type="NCBI Taxonomy" id="516756"/>
    <lineage>
        <taxon>Eukaryota</taxon>
        <taxon>Metazoa</taxon>
        <taxon>Ecdysozoa</taxon>
        <taxon>Arthropoda</taxon>
        <taxon>Hexapoda</taxon>
        <taxon>Insecta</taxon>
        <taxon>Pterygota</taxon>
        <taxon>Neoptera</taxon>
        <taxon>Endopterygota</taxon>
        <taxon>Hymenoptera</taxon>
        <taxon>Apocrita</taxon>
        <taxon>Aculeata</taxon>
        <taxon>Apoidea</taxon>
        <taxon>Anthophila</taxon>
        <taxon>Apidae</taxon>
        <taxon>Eufriesea</taxon>
    </lineage>
</organism>
<sequence length="65" mass="7693">MCEDSEQVRIVNFDMDKKECNVTDVILYAVIRYVQDTLFILYKNACVYYIMIIGSLKQRTFVNNT</sequence>
<dbReference type="Proteomes" id="UP000250275">
    <property type="component" value="Unassembled WGS sequence"/>
</dbReference>
<dbReference type="AlphaFoldDB" id="A0A310SNR0"/>
<reference evidence="1 2" key="1">
    <citation type="submission" date="2015-07" db="EMBL/GenBank/DDBJ databases">
        <title>The genome of Eufriesea mexicana.</title>
        <authorList>
            <person name="Pan H."/>
            <person name="Kapheim K."/>
        </authorList>
    </citation>
    <scope>NUCLEOTIDE SEQUENCE [LARGE SCALE GENOMIC DNA]</scope>
    <source>
        <strain evidence="1">0111107269</strain>
        <tissue evidence="1">Whole body</tissue>
    </source>
</reference>
<evidence type="ECO:0000313" key="1">
    <source>
        <dbReference type="EMBL" id="OAD55977.1"/>
    </source>
</evidence>
<name>A0A310SNR0_9HYME</name>
<proteinExistence type="predicted"/>
<protein>
    <submittedName>
        <fullName evidence="1">Uncharacterized protein</fullName>
    </submittedName>
</protein>